<dbReference type="PANTHER" id="PTHR33112">
    <property type="entry name" value="DOMAIN PROTEIN, PUTATIVE-RELATED"/>
    <property type="match status" value="1"/>
</dbReference>
<feature type="compositionally biased region" description="Low complexity" evidence="1">
    <location>
        <begin position="816"/>
        <end position="836"/>
    </location>
</feature>
<evidence type="ECO:0000259" key="2">
    <source>
        <dbReference type="Pfam" id="PF06985"/>
    </source>
</evidence>
<organism evidence="3 4">
    <name type="scientific">Geosmithia morbida</name>
    <dbReference type="NCBI Taxonomy" id="1094350"/>
    <lineage>
        <taxon>Eukaryota</taxon>
        <taxon>Fungi</taxon>
        <taxon>Dikarya</taxon>
        <taxon>Ascomycota</taxon>
        <taxon>Pezizomycotina</taxon>
        <taxon>Sordariomycetes</taxon>
        <taxon>Hypocreomycetidae</taxon>
        <taxon>Hypocreales</taxon>
        <taxon>Bionectriaceae</taxon>
        <taxon>Geosmithia</taxon>
    </lineage>
</organism>
<dbReference type="Proteomes" id="UP000749293">
    <property type="component" value="Unassembled WGS sequence"/>
</dbReference>
<feature type="compositionally biased region" description="Basic residues" evidence="1">
    <location>
        <begin position="1"/>
        <end position="14"/>
    </location>
</feature>
<dbReference type="EMBL" id="JAANYQ010000016">
    <property type="protein sequence ID" value="KAF4120484.1"/>
    <property type="molecule type" value="Genomic_DNA"/>
</dbReference>
<feature type="region of interest" description="Disordered" evidence="1">
    <location>
        <begin position="1"/>
        <end position="34"/>
    </location>
</feature>
<feature type="region of interest" description="Disordered" evidence="1">
    <location>
        <begin position="936"/>
        <end position="956"/>
    </location>
</feature>
<feature type="compositionally biased region" description="Acidic residues" evidence="1">
    <location>
        <begin position="400"/>
        <end position="412"/>
    </location>
</feature>
<dbReference type="GeneID" id="55969150"/>
<evidence type="ECO:0000313" key="4">
    <source>
        <dbReference type="Proteomes" id="UP000749293"/>
    </source>
</evidence>
<dbReference type="InterPro" id="IPR010730">
    <property type="entry name" value="HET"/>
</dbReference>
<reference evidence="3" key="1">
    <citation type="submission" date="2020-03" db="EMBL/GenBank/DDBJ databases">
        <title>Site-based positive gene gene selection in Geosmithia morbida across the United States reveals a broad range of putative effectors and factors for local host and environmental adapation.</title>
        <authorList>
            <person name="Onufrak A."/>
            <person name="Murdoch R.W."/>
            <person name="Gazis R."/>
            <person name="Huff M."/>
            <person name="Staton M."/>
            <person name="Klingeman W."/>
            <person name="Hadziabdic D."/>
        </authorList>
    </citation>
    <scope>NUCLEOTIDE SEQUENCE</scope>
    <source>
        <strain evidence="3">1262</strain>
    </source>
</reference>
<evidence type="ECO:0000256" key="1">
    <source>
        <dbReference type="SAM" id="MobiDB-lite"/>
    </source>
</evidence>
<comment type="caution">
    <text evidence="3">The sequence shown here is derived from an EMBL/GenBank/DDBJ whole genome shotgun (WGS) entry which is preliminary data.</text>
</comment>
<sequence length="1050" mass="112046">MKKLSKILHARRHHDRDQPRGLTRKPSRASLQEAPTLHQLTSTRRVLTRRCTAPVPSSTDRDDDAVTRTADFVAGGQSGHDGEGGGGNAFVCSRCAEIGFPTLMDWQPGQPRPWVSLSHVLRDDGDANGSCPYCSFFRAMLQDQSESDGAGRGTGPDPAAAAAAAAAGGGGGVARNGSERDAKFAPYLRIRLAFERLGVREKHALGRSVLIEVMARSKGLPWGYIVKAADDDGTSMAGYSPAFGKAGAAVMRGRRVTPLLDPALARTWLDFCRDRHASNETCAKGGAAGTVPGLRLIDVRTGRLVTVQAVQEGEGEGEAYDYVTLSYVWGKTPVGKIGSEAKPADEVNGDAVNGDADADRDGEPPASQEEEGVEAPIPEEDVEDADGADEAPAKEHVDGPEEEDAPAPEVDGEAGSAGTDAQESAVQEEPDGDAEKRQEAEVDENKEEAPAPAPEPTEEKTDTDTDTDSLPSDLPPLIADALKLTADLGYRYLWIDRYCLPERSSGRQGDARQEQLDLMGDIFSRSALTVIVAGGSSHGRSSAHANPDEGDGGQVGAYQGIPGVSVPREPQLTLTTARGLFTTTLLRPDLDVADSAWASRAWTYQEGLLARRRLVLTPSQAYFQCGGVHCHESLSVPLDLFDDSQPPPPPADGDDTVGGVKGAAARRLNLGRVFPVDGAGSRPADVSSRIQEYMDRRHVAPSDRYDAFRGMLQHFRRIGAIDNLVGLPLAHPDAFATGSIVSQTDRLAVALGWRVVAPHSASNMTTATTTTTMTTTATSTPASSSVYVLDRNLHAVYPSWTWLAWRAPPGLRHQQHQQQQSSTFTSLSSPSTRRPTLRMLPDHGADVAAPPCMELSVGFDDGTVLSWEIDGDAIARRPQSAVEFLRVTSYTVDMVLHRNTAAEADAQMDDLSLVGVSLPSTQADAIKDWYRAAVKGSEPEPGTASGTASEGQGQGDARLTAVIVSGTSWKIPTTTSREATILVCRTVADSAAADRDRSERLIRLGALAIPYATFSQAEENAKRVAGLDGIILDDGTRTNLSFDLREVDIY</sequence>
<dbReference type="RefSeq" id="XP_035319136.1">
    <property type="nucleotide sequence ID" value="XM_035464898.1"/>
</dbReference>
<protein>
    <submittedName>
        <fullName evidence="3">Heterokaryon incompatibility protein (HET)</fullName>
    </submittedName>
</protein>
<feature type="region of interest" description="Disordered" evidence="1">
    <location>
        <begin position="811"/>
        <end position="836"/>
    </location>
</feature>
<evidence type="ECO:0000313" key="3">
    <source>
        <dbReference type="EMBL" id="KAF4120484.1"/>
    </source>
</evidence>
<dbReference type="PANTHER" id="PTHR33112:SF1">
    <property type="entry name" value="HETEROKARYON INCOMPATIBILITY DOMAIN-CONTAINING PROTEIN"/>
    <property type="match status" value="1"/>
</dbReference>
<dbReference type="Pfam" id="PF06985">
    <property type="entry name" value="HET"/>
    <property type="match status" value="1"/>
</dbReference>
<name>A0A9P5D3G3_9HYPO</name>
<accession>A0A9P5D3G3</accession>
<dbReference type="OrthoDB" id="5428863at2759"/>
<feature type="compositionally biased region" description="Acidic residues" evidence="1">
    <location>
        <begin position="368"/>
        <end position="389"/>
    </location>
</feature>
<feature type="region of interest" description="Disordered" evidence="1">
    <location>
        <begin position="338"/>
        <end position="474"/>
    </location>
</feature>
<feature type="domain" description="Heterokaryon incompatibility" evidence="2">
    <location>
        <begin position="457"/>
        <end position="606"/>
    </location>
</feature>
<gene>
    <name evidence="3" type="ORF">GMORB2_2922</name>
</gene>
<keyword evidence="4" id="KW-1185">Reference proteome</keyword>
<proteinExistence type="predicted"/>
<dbReference type="AlphaFoldDB" id="A0A9P5D3G3"/>